<dbReference type="InterPro" id="IPR003594">
    <property type="entry name" value="HATPase_dom"/>
</dbReference>
<evidence type="ECO:0000256" key="8">
    <source>
        <dbReference type="ARBA" id="ARBA00022989"/>
    </source>
</evidence>
<dbReference type="PROSITE" id="PS50885">
    <property type="entry name" value="HAMP"/>
    <property type="match status" value="1"/>
</dbReference>
<proteinExistence type="predicted"/>
<feature type="domain" description="Histidine kinase" evidence="12">
    <location>
        <begin position="237"/>
        <end position="452"/>
    </location>
</feature>
<evidence type="ECO:0000256" key="5">
    <source>
        <dbReference type="ARBA" id="ARBA00022679"/>
    </source>
</evidence>
<keyword evidence="6 11" id="KW-0812">Transmembrane</keyword>
<dbReference type="PATRIC" id="fig|1111454.3.peg.1365"/>
<evidence type="ECO:0000256" key="2">
    <source>
        <dbReference type="ARBA" id="ARBA00004370"/>
    </source>
</evidence>
<dbReference type="InterPro" id="IPR036890">
    <property type="entry name" value="HATPase_C_sf"/>
</dbReference>
<keyword evidence="4" id="KW-0597">Phosphoprotein</keyword>
<reference evidence="14 15" key="1">
    <citation type="submission" date="2013-09" db="EMBL/GenBank/DDBJ databases">
        <authorList>
            <person name="Durkin A.S."/>
            <person name="Haft D.R."/>
            <person name="McCorrison J."/>
            <person name="Torralba M."/>
            <person name="Gillis M."/>
            <person name="Haft D.H."/>
            <person name="Methe B."/>
            <person name="Sutton G."/>
            <person name="Nelson K.E."/>
        </authorList>
    </citation>
    <scope>NUCLEOTIDE SEQUENCE [LARGE SCALE GENOMIC DNA]</scope>
    <source>
        <strain evidence="14 15">BV3C16-1</strain>
    </source>
</reference>
<keyword evidence="10 11" id="KW-0472">Membrane</keyword>
<dbReference type="SMART" id="SM00304">
    <property type="entry name" value="HAMP"/>
    <property type="match status" value="1"/>
</dbReference>
<evidence type="ECO:0000259" key="12">
    <source>
        <dbReference type="PROSITE" id="PS50109"/>
    </source>
</evidence>
<dbReference type="InterPro" id="IPR005467">
    <property type="entry name" value="His_kinase_dom"/>
</dbReference>
<keyword evidence="7" id="KW-0418">Kinase</keyword>
<dbReference type="AlphaFoldDB" id="U7UIP7"/>
<dbReference type="PANTHER" id="PTHR45436:SF5">
    <property type="entry name" value="SENSOR HISTIDINE KINASE TRCS"/>
    <property type="match status" value="1"/>
</dbReference>
<evidence type="ECO:0000259" key="13">
    <source>
        <dbReference type="PROSITE" id="PS50885"/>
    </source>
</evidence>
<keyword evidence="9" id="KW-0902">Two-component regulatory system</keyword>
<evidence type="ECO:0000256" key="1">
    <source>
        <dbReference type="ARBA" id="ARBA00000085"/>
    </source>
</evidence>
<dbReference type="InterPro" id="IPR004358">
    <property type="entry name" value="Sig_transdc_His_kin-like_C"/>
</dbReference>
<dbReference type="PROSITE" id="PS50109">
    <property type="entry name" value="HIS_KIN"/>
    <property type="match status" value="1"/>
</dbReference>
<accession>U7UIP7</accession>
<feature type="domain" description="HAMP" evidence="13">
    <location>
        <begin position="176"/>
        <end position="229"/>
    </location>
</feature>
<dbReference type="InterPro" id="IPR036097">
    <property type="entry name" value="HisK_dim/P_sf"/>
</dbReference>
<dbReference type="SUPFAM" id="SSF55874">
    <property type="entry name" value="ATPase domain of HSP90 chaperone/DNA topoisomerase II/histidine kinase"/>
    <property type="match status" value="1"/>
</dbReference>
<dbReference type="FunFam" id="3.30.565.10:FF:000006">
    <property type="entry name" value="Sensor histidine kinase WalK"/>
    <property type="match status" value="1"/>
</dbReference>
<dbReference type="GO" id="GO:0000155">
    <property type="term" value="F:phosphorelay sensor kinase activity"/>
    <property type="evidence" value="ECO:0007669"/>
    <property type="project" value="InterPro"/>
</dbReference>
<sequence length="469" mass="52431">MVLLYSSIVSFILLLVAIITVTGIHLFINESARSSLYASAEATEAYLNAYGRMDPSVLTHANLQPFVKLQIYDQSGKLLLDNGPAHLMRNLSDRYIDDTITGDGSPPLPSVVQNQDAKRFIYYQTWKNPQGQTFYLRFERDTTKENEFLELLSEYLVVSILICIALTTISGTYLMKRALAPIERIKETLKGIEVPQLGKRISLSGRQNELSSLAVTINQALDRIEAGYNRQQRFINDASHELRTPLTVIMGYIDLLDRWGKNDPAIVNESIDAIKSETDYMRQLIERLLFFARSSNGTLQEHFEKIDSAELLKDLYEKLLPVADGRRIILGENESAPIYADPASVKQMLRIFTDNALKYTDPGNTVTLSCRVVKSTVSFSVRDTGIGIPEKDIPHVFDRFYRVDTSRTKDTGGSGLGLSIARYIARNNNAALKLDSKLGEGTVVTAIFPVYEKDLSPAGETPPSGNERS</sequence>
<dbReference type="InterPro" id="IPR003661">
    <property type="entry name" value="HisK_dim/P_dom"/>
</dbReference>
<name>U7UIP7_9FIRM</name>
<evidence type="ECO:0000313" key="15">
    <source>
        <dbReference type="Proteomes" id="UP000017090"/>
    </source>
</evidence>
<dbReference type="SMART" id="SM00387">
    <property type="entry name" value="HATPase_c"/>
    <property type="match status" value="1"/>
</dbReference>
<evidence type="ECO:0000256" key="4">
    <source>
        <dbReference type="ARBA" id="ARBA00022553"/>
    </source>
</evidence>
<evidence type="ECO:0000256" key="6">
    <source>
        <dbReference type="ARBA" id="ARBA00022692"/>
    </source>
</evidence>
<feature type="transmembrane region" description="Helical" evidence="11">
    <location>
        <begin position="155"/>
        <end position="175"/>
    </location>
</feature>
<dbReference type="CDD" id="cd00075">
    <property type="entry name" value="HATPase"/>
    <property type="match status" value="1"/>
</dbReference>
<dbReference type="Gene3D" id="6.10.340.10">
    <property type="match status" value="1"/>
</dbReference>
<evidence type="ECO:0000256" key="10">
    <source>
        <dbReference type="ARBA" id="ARBA00023136"/>
    </source>
</evidence>
<dbReference type="FunFam" id="1.10.287.130:FF:000001">
    <property type="entry name" value="Two-component sensor histidine kinase"/>
    <property type="match status" value="1"/>
</dbReference>
<evidence type="ECO:0000313" key="14">
    <source>
        <dbReference type="EMBL" id="ERT59161.1"/>
    </source>
</evidence>
<evidence type="ECO:0000256" key="9">
    <source>
        <dbReference type="ARBA" id="ARBA00023012"/>
    </source>
</evidence>
<keyword evidence="15" id="KW-1185">Reference proteome</keyword>
<evidence type="ECO:0000256" key="3">
    <source>
        <dbReference type="ARBA" id="ARBA00012438"/>
    </source>
</evidence>
<dbReference type="SUPFAM" id="SSF47384">
    <property type="entry name" value="Homodimeric domain of signal transducing histidine kinase"/>
    <property type="match status" value="1"/>
</dbReference>
<dbReference type="EMBL" id="AWXA01000037">
    <property type="protein sequence ID" value="ERT59161.1"/>
    <property type="molecule type" value="Genomic_DNA"/>
</dbReference>
<dbReference type="EC" id="2.7.13.3" evidence="3"/>
<dbReference type="Pfam" id="PF02518">
    <property type="entry name" value="HATPase_c"/>
    <property type="match status" value="1"/>
</dbReference>
<protein>
    <recommendedName>
        <fullName evidence="3">histidine kinase</fullName>
        <ecNumber evidence="3">2.7.13.3</ecNumber>
    </recommendedName>
</protein>
<evidence type="ECO:0000256" key="7">
    <source>
        <dbReference type="ARBA" id="ARBA00022777"/>
    </source>
</evidence>
<comment type="subcellular location">
    <subcellularLocation>
        <location evidence="2">Membrane</location>
    </subcellularLocation>
</comment>
<dbReference type="STRING" id="1111454.HMPREF1250_1440"/>
<organism evidence="14 15">
    <name type="scientific">Megasphaera vaginalis</name>
    <name type="common">ex Srinivasan et al. 2021</name>
    <dbReference type="NCBI Taxonomy" id="1111454"/>
    <lineage>
        <taxon>Bacteria</taxon>
        <taxon>Bacillati</taxon>
        <taxon>Bacillota</taxon>
        <taxon>Negativicutes</taxon>
        <taxon>Veillonellales</taxon>
        <taxon>Veillonellaceae</taxon>
        <taxon>Megasphaera</taxon>
    </lineage>
</organism>
<dbReference type="Gene3D" id="1.10.287.130">
    <property type="match status" value="1"/>
</dbReference>
<dbReference type="SMART" id="SM00388">
    <property type="entry name" value="HisKA"/>
    <property type="match status" value="1"/>
</dbReference>
<evidence type="ECO:0000256" key="11">
    <source>
        <dbReference type="SAM" id="Phobius"/>
    </source>
</evidence>
<dbReference type="Proteomes" id="UP000017090">
    <property type="component" value="Unassembled WGS sequence"/>
</dbReference>
<feature type="transmembrane region" description="Helical" evidence="11">
    <location>
        <begin position="7"/>
        <end position="28"/>
    </location>
</feature>
<dbReference type="eggNOG" id="COG5002">
    <property type="taxonomic scope" value="Bacteria"/>
</dbReference>
<comment type="caution">
    <text evidence="14">The sequence shown here is derived from an EMBL/GenBank/DDBJ whole genome shotgun (WGS) entry which is preliminary data.</text>
</comment>
<dbReference type="InterPro" id="IPR003660">
    <property type="entry name" value="HAMP_dom"/>
</dbReference>
<dbReference type="InterPro" id="IPR050428">
    <property type="entry name" value="TCS_sensor_his_kinase"/>
</dbReference>
<keyword evidence="5" id="KW-0808">Transferase</keyword>
<dbReference type="GO" id="GO:0005886">
    <property type="term" value="C:plasma membrane"/>
    <property type="evidence" value="ECO:0007669"/>
    <property type="project" value="TreeGrafter"/>
</dbReference>
<dbReference type="CDD" id="cd00082">
    <property type="entry name" value="HisKA"/>
    <property type="match status" value="1"/>
</dbReference>
<comment type="catalytic activity">
    <reaction evidence="1">
        <text>ATP + protein L-histidine = ADP + protein N-phospho-L-histidine.</text>
        <dbReference type="EC" id="2.7.13.3"/>
    </reaction>
</comment>
<dbReference type="PRINTS" id="PR00344">
    <property type="entry name" value="BCTRLSENSOR"/>
</dbReference>
<dbReference type="Gene3D" id="3.30.565.10">
    <property type="entry name" value="Histidine kinase-like ATPase, C-terminal domain"/>
    <property type="match status" value="1"/>
</dbReference>
<keyword evidence="8 11" id="KW-1133">Transmembrane helix</keyword>
<dbReference type="PANTHER" id="PTHR45436">
    <property type="entry name" value="SENSOR HISTIDINE KINASE YKOH"/>
    <property type="match status" value="1"/>
</dbReference>
<dbReference type="Pfam" id="PF00512">
    <property type="entry name" value="HisKA"/>
    <property type="match status" value="1"/>
</dbReference>
<gene>
    <name evidence="14" type="ORF">HMPREF1250_1440</name>
</gene>